<sequence length="174" mass="18529">MRSNYTKTNANYTRSGKLEGGVFKDLINGKHQLVYLHCLLFGNPSVDFVLRFFPQATPAEVGLTGSAAVGRGPGPHGSDSASARKRSRQAEVMIGDMDGLTSAIVALRYSGGSGARDAVARRSADAFDNAEAMTAVWKQPKVVRAAVAKDPTDALAATMRAHCETQLEQLMEAS</sequence>
<reference evidence="2 3" key="1">
    <citation type="submission" date="2017-03" db="EMBL/GenBank/DDBJ databases">
        <title>WGS assembly of Porphyra umbilicalis.</title>
        <authorList>
            <person name="Brawley S.H."/>
            <person name="Blouin N.A."/>
            <person name="Ficko-Blean E."/>
            <person name="Wheeler G.L."/>
            <person name="Lohr M."/>
            <person name="Goodson H.V."/>
            <person name="Jenkins J.W."/>
            <person name="Blaby-Haas C.E."/>
            <person name="Helliwell K.E."/>
            <person name="Chan C."/>
            <person name="Marriage T."/>
            <person name="Bhattacharya D."/>
            <person name="Klein A.S."/>
            <person name="Badis Y."/>
            <person name="Brodie J."/>
            <person name="Cao Y."/>
            <person name="Collen J."/>
            <person name="Dittami S.M."/>
            <person name="Gachon C.M."/>
            <person name="Green B.R."/>
            <person name="Karpowicz S."/>
            <person name="Kim J.W."/>
            <person name="Kudahl U."/>
            <person name="Lin S."/>
            <person name="Michel G."/>
            <person name="Mittag M."/>
            <person name="Olson B.J."/>
            <person name="Pangilinan J."/>
            <person name="Peng Y."/>
            <person name="Qiu H."/>
            <person name="Shu S."/>
            <person name="Singer J.T."/>
            <person name="Smith A.G."/>
            <person name="Sprecher B.N."/>
            <person name="Wagner V."/>
            <person name="Wang W."/>
            <person name="Wang Z.-Y."/>
            <person name="Yan J."/>
            <person name="Yarish C."/>
            <person name="Zoeuner-Riek S."/>
            <person name="Zhuang Y."/>
            <person name="Zou Y."/>
            <person name="Lindquist E.A."/>
            <person name="Grimwood J."/>
            <person name="Barry K."/>
            <person name="Rokhsar D.S."/>
            <person name="Schmutz J."/>
            <person name="Stiller J.W."/>
            <person name="Grossman A.R."/>
            <person name="Prochnik S.E."/>
        </authorList>
    </citation>
    <scope>NUCLEOTIDE SEQUENCE [LARGE SCALE GENOMIC DNA]</scope>
    <source>
        <strain evidence="2">4086291</strain>
    </source>
</reference>
<organism evidence="2 3">
    <name type="scientific">Porphyra umbilicalis</name>
    <name type="common">Purple laver</name>
    <name type="synonym">Red alga</name>
    <dbReference type="NCBI Taxonomy" id="2786"/>
    <lineage>
        <taxon>Eukaryota</taxon>
        <taxon>Rhodophyta</taxon>
        <taxon>Bangiophyceae</taxon>
        <taxon>Bangiales</taxon>
        <taxon>Bangiaceae</taxon>
        <taxon>Porphyra</taxon>
    </lineage>
</organism>
<accession>A0A1X6P5E2</accession>
<gene>
    <name evidence="2" type="ORF">BU14_0215s0036</name>
</gene>
<evidence type="ECO:0000256" key="1">
    <source>
        <dbReference type="SAM" id="MobiDB-lite"/>
    </source>
</evidence>
<dbReference type="EMBL" id="KV918885">
    <property type="protein sequence ID" value="OSX75975.1"/>
    <property type="molecule type" value="Genomic_DNA"/>
</dbReference>
<dbReference type="AlphaFoldDB" id="A0A1X6P5E2"/>
<keyword evidence="3" id="KW-1185">Reference proteome</keyword>
<protein>
    <submittedName>
        <fullName evidence="2">Uncharacterized protein</fullName>
    </submittedName>
</protein>
<dbReference type="Proteomes" id="UP000218209">
    <property type="component" value="Unassembled WGS sequence"/>
</dbReference>
<feature type="region of interest" description="Disordered" evidence="1">
    <location>
        <begin position="64"/>
        <end position="85"/>
    </location>
</feature>
<proteinExistence type="predicted"/>
<name>A0A1X6P5E2_PORUM</name>
<evidence type="ECO:0000313" key="3">
    <source>
        <dbReference type="Proteomes" id="UP000218209"/>
    </source>
</evidence>
<evidence type="ECO:0000313" key="2">
    <source>
        <dbReference type="EMBL" id="OSX75975.1"/>
    </source>
</evidence>